<evidence type="ECO:0000256" key="1">
    <source>
        <dbReference type="ARBA" id="ARBA00004651"/>
    </source>
</evidence>
<evidence type="ECO:0000256" key="6">
    <source>
        <dbReference type="SAM" id="Phobius"/>
    </source>
</evidence>
<evidence type="ECO:0000313" key="8">
    <source>
        <dbReference type="Proteomes" id="UP000009236"/>
    </source>
</evidence>
<dbReference type="KEGG" id="iva:Isova_2669"/>
<comment type="subcellular location">
    <subcellularLocation>
        <location evidence="1">Cell membrane</location>
        <topology evidence="1">Multi-pass membrane protein</topology>
    </subcellularLocation>
</comment>
<dbReference type="InterPro" id="IPR001123">
    <property type="entry name" value="LeuE-type"/>
</dbReference>
<feature type="transmembrane region" description="Helical" evidence="6">
    <location>
        <begin position="47"/>
        <end position="75"/>
    </location>
</feature>
<keyword evidence="5 6" id="KW-0472">Membrane</keyword>
<feature type="transmembrane region" description="Helical" evidence="6">
    <location>
        <begin position="177"/>
        <end position="197"/>
    </location>
</feature>
<feature type="transmembrane region" description="Helical" evidence="6">
    <location>
        <begin position="139"/>
        <end position="165"/>
    </location>
</feature>
<dbReference type="Pfam" id="PF01810">
    <property type="entry name" value="LysE"/>
    <property type="match status" value="1"/>
</dbReference>
<sequence length="199" mass="19545">MTAALLAGVLVGLAARHPWRVGAAGALGVASVDGVYALLAAPGGAAVAAVVAPVAGVLRAAAAAVLLGIAAATAWRAWRTWRAHLDGRPALDAARPASPARTYAQLVALTAVNPATVLFFVVVVAGVRLPDGGTAFRVVVALVFALGAFAASAAWQLVLASAGTALGRVLRGPRGRLGTALVSAALMTALAVAAVVLPA</sequence>
<dbReference type="AlphaFoldDB" id="F6FU01"/>
<keyword evidence="8" id="KW-1185">Reference proteome</keyword>
<keyword evidence="3 6" id="KW-0812">Transmembrane</keyword>
<dbReference type="EMBL" id="CP002810">
    <property type="protein sequence ID" value="AEG45372.1"/>
    <property type="molecule type" value="Genomic_DNA"/>
</dbReference>
<keyword evidence="4 6" id="KW-1133">Transmembrane helix</keyword>
<keyword evidence="2" id="KW-1003">Cell membrane</keyword>
<evidence type="ECO:0000256" key="2">
    <source>
        <dbReference type="ARBA" id="ARBA00022475"/>
    </source>
</evidence>
<dbReference type="GO" id="GO:0005886">
    <property type="term" value="C:plasma membrane"/>
    <property type="evidence" value="ECO:0007669"/>
    <property type="project" value="UniProtKB-SubCell"/>
</dbReference>
<evidence type="ECO:0000256" key="5">
    <source>
        <dbReference type="ARBA" id="ARBA00023136"/>
    </source>
</evidence>
<protein>
    <submittedName>
        <fullName evidence="7">Lysine exporter protein (LYSE/YGGA)</fullName>
    </submittedName>
</protein>
<gene>
    <name evidence="7" type="ordered locus">Isova_2669</name>
</gene>
<dbReference type="GO" id="GO:0006865">
    <property type="term" value="P:amino acid transport"/>
    <property type="evidence" value="ECO:0007669"/>
    <property type="project" value="InterPro"/>
</dbReference>
<dbReference type="eggNOG" id="COG1280">
    <property type="taxonomic scope" value="Bacteria"/>
</dbReference>
<proteinExistence type="predicted"/>
<accession>F6FU01</accession>
<evidence type="ECO:0000256" key="3">
    <source>
        <dbReference type="ARBA" id="ARBA00022692"/>
    </source>
</evidence>
<organism evidence="8">
    <name type="scientific">Isoptericola variabilis (strain 225)</name>
    <dbReference type="NCBI Taxonomy" id="743718"/>
    <lineage>
        <taxon>Bacteria</taxon>
        <taxon>Bacillati</taxon>
        <taxon>Actinomycetota</taxon>
        <taxon>Actinomycetes</taxon>
        <taxon>Micrococcales</taxon>
        <taxon>Promicromonosporaceae</taxon>
        <taxon>Isoptericola</taxon>
    </lineage>
</organism>
<dbReference type="Proteomes" id="UP000009236">
    <property type="component" value="Chromosome"/>
</dbReference>
<dbReference type="HOGENOM" id="CLU_087840_2_0_11"/>
<reference evidence="7 8" key="1">
    <citation type="submission" date="2011-05" db="EMBL/GenBank/DDBJ databases">
        <title>Complete sequence of Isoptericola variabilis 225.</title>
        <authorList>
            <consortium name="US DOE Joint Genome Institute"/>
            <person name="Lucas S."/>
            <person name="Han J."/>
            <person name="Lapidus A."/>
            <person name="Cheng J.-F."/>
            <person name="Goodwin L."/>
            <person name="Pitluck S."/>
            <person name="Peters L."/>
            <person name="Mikhailova N."/>
            <person name="Zeytun A."/>
            <person name="Han C."/>
            <person name="Tapia R."/>
            <person name="Land M."/>
            <person name="Hauser L."/>
            <person name="Kyrpides N."/>
            <person name="Ivanova N."/>
            <person name="Pagani I."/>
            <person name="Siebers A."/>
            <person name="Allgaier M."/>
            <person name="Thelen M."/>
            <person name="Hugenholtz P."/>
            <person name="Gladden J."/>
            <person name="Woyke T."/>
        </authorList>
    </citation>
    <scope>NUCLEOTIDE SEQUENCE [LARGE SCALE GENOMIC DNA]</scope>
    <source>
        <strain evidence="8">225</strain>
    </source>
</reference>
<evidence type="ECO:0000313" key="7">
    <source>
        <dbReference type="EMBL" id="AEG45372.1"/>
    </source>
</evidence>
<evidence type="ECO:0000256" key="4">
    <source>
        <dbReference type="ARBA" id="ARBA00022989"/>
    </source>
</evidence>
<dbReference type="RefSeq" id="WP_013839763.1">
    <property type="nucleotide sequence ID" value="NC_015588.1"/>
</dbReference>
<feature type="transmembrane region" description="Helical" evidence="6">
    <location>
        <begin position="106"/>
        <end position="127"/>
    </location>
</feature>
<name>F6FU01_ISOV2</name>